<reference evidence="1 2" key="1">
    <citation type="submission" date="2023-07" db="EMBL/GenBank/DDBJ databases">
        <title>Genomic Encyclopedia of Type Strains, Phase IV (KMG-IV): sequencing the most valuable type-strain genomes for metagenomic binning, comparative biology and taxonomic classification.</title>
        <authorList>
            <person name="Goeker M."/>
        </authorList>
    </citation>
    <scope>NUCLEOTIDE SEQUENCE [LARGE SCALE GENOMIC DNA]</scope>
    <source>
        <strain evidence="1 2">DSM 16784</strain>
    </source>
</reference>
<name>A0ABU0E5D2_9FIRM</name>
<dbReference type="EMBL" id="JAUSUR010000005">
    <property type="protein sequence ID" value="MDQ0362116.1"/>
    <property type="molecule type" value="Genomic_DNA"/>
</dbReference>
<protein>
    <recommendedName>
        <fullName evidence="3">Apea-like HEPN domain-containing protein</fullName>
    </recommendedName>
</protein>
<gene>
    <name evidence="1" type="ORF">J2S15_002869</name>
</gene>
<dbReference type="Proteomes" id="UP001230220">
    <property type="component" value="Unassembled WGS sequence"/>
</dbReference>
<dbReference type="RefSeq" id="WP_307409435.1">
    <property type="nucleotide sequence ID" value="NZ_JAUSUR010000005.1"/>
</dbReference>
<organism evidence="1 2">
    <name type="scientific">Breznakia pachnodae</name>
    <dbReference type="NCBI Taxonomy" id="265178"/>
    <lineage>
        <taxon>Bacteria</taxon>
        <taxon>Bacillati</taxon>
        <taxon>Bacillota</taxon>
        <taxon>Erysipelotrichia</taxon>
        <taxon>Erysipelotrichales</taxon>
        <taxon>Erysipelotrichaceae</taxon>
        <taxon>Breznakia</taxon>
    </lineage>
</organism>
<sequence>MKIDYIFFNKDISKDSKISYSLSLEVYINGLFPSSTENRIFFEMNKTKYVVNYSHSYDFNKTIGYLQIEIEGLNEKNAKVLSEIDGMLLNTSMREKYGITTLYDDSSNYFCHKLFKKIGIFERRIRQLIYIILFKTFNSNWVDETMSKDIRDGVKKNTGGRWGDVMNEEALNHMTFYDLTNFLTKPNDSKPIEILDSLDVEQISKMSENELRDKLYDLKPKPLWDELFSNYESLENLLPSITKISKYRNHVAHNKKIKYEKYKTWSKEIDKINKDLLYAERVIKGKVFELDDIVYTLEKYIEPLNDNSQNSSNLLVAKSLNKLKQSMQMITKATELPSYLQTSNAVIKVMETVPNLTKAMELPSYLQASNAMIKLMDTMPNLTKAMELPSYLQASNAMIKVMETVPNLTKAMELPSYLQASNTMIKVMEIIRNANKTNNFDAIIDDEEDE</sequence>
<accession>A0ABU0E5D2</accession>
<comment type="caution">
    <text evidence="1">The sequence shown here is derived from an EMBL/GenBank/DDBJ whole genome shotgun (WGS) entry which is preliminary data.</text>
</comment>
<evidence type="ECO:0000313" key="1">
    <source>
        <dbReference type="EMBL" id="MDQ0362116.1"/>
    </source>
</evidence>
<evidence type="ECO:0008006" key="3">
    <source>
        <dbReference type="Google" id="ProtNLM"/>
    </source>
</evidence>
<evidence type="ECO:0000313" key="2">
    <source>
        <dbReference type="Proteomes" id="UP001230220"/>
    </source>
</evidence>
<proteinExistence type="predicted"/>
<keyword evidence="2" id="KW-1185">Reference proteome</keyword>